<accession>A0ABR4DXQ0</accession>
<dbReference type="Proteomes" id="UP001600888">
    <property type="component" value="Unassembled WGS sequence"/>
</dbReference>
<organism evidence="3 4">
    <name type="scientific">Diaporthe vaccinii</name>
    <dbReference type="NCBI Taxonomy" id="105482"/>
    <lineage>
        <taxon>Eukaryota</taxon>
        <taxon>Fungi</taxon>
        <taxon>Dikarya</taxon>
        <taxon>Ascomycota</taxon>
        <taxon>Pezizomycotina</taxon>
        <taxon>Sordariomycetes</taxon>
        <taxon>Sordariomycetidae</taxon>
        <taxon>Diaporthales</taxon>
        <taxon>Diaporthaceae</taxon>
        <taxon>Diaporthe</taxon>
        <taxon>Diaporthe eres species complex</taxon>
    </lineage>
</organism>
<dbReference type="EMBL" id="JBAWTH010000145">
    <property type="protein sequence ID" value="KAL2274955.1"/>
    <property type="molecule type" value="Genomic_DNA"/>
</dbReference>
<keyword evidence="2" id="KW-0732">Signal</keyword>
<feature type="region of interest" description="Disordered" evidence="1">
    <location>
        <begin position="53"/>
        <end position="115"/>
    </location>
</feature>
<evidence type="ECO:0000256" key="2">
    <source>
        <dbReference type="SAM" id="SignalP"/>
    </source>
</evidence>
<gene>
    <name evidence="3" type="ORF">FJTKL_02621</name>
</gene>
<sequence>MYSLVQLFTFGLAVSTAASGFQVSAAGNVGLSRRVAGQALMAFVVPALAVPLENPGVAPSRNSSSAVEPDCDDEEADQNDDESDQNDDESDQNDDESDQNEDDNEADEDDEADEA</sequence>
<feature type="chain" id="PRO_5047049895" evidence="2">
    <location>
        <begin position="21"/>
        <end position="115"/>
    </location>
</feature>
<comment type="caution">
    <text evidence="3">The sequence shown here is derived from an EMBL/GenBank/DDBJ whole genome shotgun (WGS) entry which is preliminary data.</text>
</comment>
<keyword evidence="4" id="KW-1185">Reference proteome</keyword>
<feature type="signal peptide" evidence="2">
    <location>
        <begin position="1"/>
        <end position="20"/>
    </location>
</feature>
<evidence type="ECO:0000256" key="1">
    <source>
        <dbReference type="SAM" id="MobiDB-lite"/>
    </source>
</evidence>
<name>A0ABR4DXQ0_9PEZI</name>
<evidence type="ECO:0000313" key="3">
    <source>
        <dbReference type="EMBL" id="KAL2274955.1"/>
    </source>
</evidence>
<evidence type="ECO:0000313" key="4">
    <source>
        <dbReference type="Proteomes" id="UP001600888"/>
    </source>
</evidence>
<feature type="compositionally biased region" description="Acidic residues" evidence="1">
    <location>
        <begin position="69"/>
        <end position="115"/>
    </location>
</feature>
<reference evidence="3 4" key="1">
    <citation type="submission" date="2024-03" db="EMBL/GenBank/DDBJ databases">
        <title>A high-quality draft genome sequence of Diaporthe vaccinii, a causative agent of upright dieback and viscid rot disease in cranberry plants.</title>
        <authorList>
            <person name="Sarrasin M."/>
            <person name="Lang B.F."/>
            <person name="Burger G."/>
        </authorList>
    </citation>
    <scope>NUCLEOTIDE SEQUENCE [LARGE SCALE GENOMIC DNA]</scope>
    <source>
        <strain evidence="3 4">IS7</strain>
    </source>
</reference>
<protein>
    <submittedName>
        <fullName evidence="3">Uncharacterized protein</fullName>
    </submittedName>
</protein>
<proteinExistence type="predicted"/>